<dbReference type="Proteomes" id="UP000807025">
    <property type="component" value="Unassembled WGS sequence"/>
</dbReference>
<dbReference type="OrthoDB" id="3270804at2759"/>
<dbReference type="EMBL" id="MU154605">
    <property type="protein sequence ID" value="KAF9492177.1"/>
    <property type="molecule type" value="Genomic_DNA"/>
</dbReference>
<protein>
    <submittedName>
        <fullName evidence="1">Uncharacterized protein</fullName>
    </submittedName>
</protein>
<evidence type="ECO:0000313" key="2">
    <source>
        <dbReference type="Proteomes" id="UP000807025"/>
    </source>
</evidence>
<comment type="caution">
    <text evidence="1">The sequence shown here is derived from an EMBL/GenBank/DDBJ whole genome shotgun (WGS) entry which is preliminary data.</text>
</comment>
<keyword evidence="2" id="KW-1185">Reference proteome</keyword>
<organism evidence="1 2">
    <name type="scientific">Pleurotus eryngii</name>
    <name type="common">Boletus of the steppes</name>
    <dbReference type="NCBI Taxonomy" id="5323"/>
    <lineage>
        <taxon>Eukaryota</taxon>
        <taxon>Fungi</taxon>
        <taxon>Dikarya</taxon>
        <taxon>Basidiomycota</taxon>
        <taxon>Agaricomycotina</taxon>
        <taxon>Agaricomycetes</taxon>
        <taxon>Agaricomycetidae</taxon>
        <taxon>Agaricales</taxon>
        <taxon>Pleurotineae</taxon>
        <taxon>Pleurotaceae</taxon>
        <taxon>Pleurotus</taxon>
    </lineage>
</organism>
<name>A0A9P5ZPP8_PLEER</name>
<reference evidence="1" key="1">
    <citation type="submission" date="2020-11" db="EMBL/GenBank/DDBJ databases">
        <authorList>
            <consortium name="DOE Joint Genome Institute"/>
            <person name="Ahrendt S."/>
            <person name="Riley R."/>
            <person name="Andreopoulos W."/>
            <person name="Labutti K."/>
            <person name="Pangilinan J."/>
            <person name="Ruiz-Duenas F.J."/>
            <person name="Barrasa J.M."/>
            <person name="Sanchez-Garcia M."/>
            <person name="Camarero S."/>
            <person name="Miyauchi S."/>
            <person name="Serrano A."/>
            <person name="Linde D."/>
            <person name="Babiker R."/>
            <person name="Drula E."/>
            <person name="Ayuso-Fernandez I."/>
            <person name="Pacheco R."/>
            <person name="Padilla G."/>
            <person name="Ferreira P."/>
            <person name="Barriuso J."/>
            <person name="Kellner H."/>
            <person name="Castanera R."/>
            <person name="Alfaro M."/>
            <person name="Ramirez L."/>
            <person name="Pisabarro A.G."/>
            <person name="Kuo A."/>
            <person name="Tritt A."/>
            <person name="Lipzen A."/>
            <person name="He G."/>
            <person name="Yan M."/>
            <person name="Ng V."/>
            <person name="Cullen D."/>
            <person name="Martin F."/>
            <person name="Rosso M.-N."/>
            <person name="Henrissat B."/>
            <person name="Hibbett D."/>
            <person name="Martinez A.T."/>
            <person name="Grigoriev I.V."/>
        </authorList>
    </citation>
    <scope>NUCLEOTIDE SEQUENCE</scope>
    <source>
        <strain evidence="1">ATCC 90797</strain>
    </source>
</reference>
<accession>A0A9P5ZPP8</accession>
<dbReference type="AlphaFoldDB" id="A0A9P5ZPP8"/>
<proteinExistence type="predicted"/>
<sequence>MACSTETNADANALAALFGAMTVSPHHNYMLIRALCALADTLDNTPVAALMLANAPARVNQSSTGTAAAGGTPPLQHQCWSWKLFPPLLAQPGVQYHTGVQYHVPSAIEPTQGSQLYVVTCSLNISIFYSWENVVPLVTSMSRAIYLMIDDMQEGHQCMLNAINNQSACHVAPAP</sequence>
<gene>
    <name evidence="1" type="ORF">BDN71DRAFT_1575607</name>
</gene>
<evidence type="ECO:0000313" key="1">
    <source>
        <dbReference type="EMBL" id="KAF9492177.1"/>
    </source>
</evidence>